<keyword evidence="1" id="KW-0812">Transmembrane</keyword>
<evidence type="ECO:0000313" key="2">
    <source>
        <dbReference type="EMBL" id="MDT0553643.1"/>
    </source>
</evidence>
<reference evidence="2 3" key="1">
    <citation type="submission" date="2023-09" db="EMBL/GenBank/DDBJ databases">
        <authorList>
            <person name="Rey-Velasco X."/>
        </authorList>
    </citation>
    <scope>NUCLEOTIDE SEQUENCE [LARGE SCALE GENOMIC DNA]</scope>
    <source>
        <strain evidence="2 3">P050</strain>
    </source>
</reference>
<sequence>MAAKKPKKQPNKFILLSGAGIQMGVTIYLAVYLGKKLDENYPSEKKWFTMVFTLLGVAVALVSLITQVNKINK</sequence>
<dbReference type="InterPro" id="IPR032820">
    <property type="entry name" value="ATPase_put"/>
</dbReference>
<evidence type="ECO:0000256" key="1">
    <source>
        <dbReference type="SAM" id="Phobius"/>
    </source>
</evidence>
<feature type="transmembrane region" description="Helical" evidence="1">
    <location>
        <begin position="46"/>
        <end position="65"/>
    </location>
</feature>
<gene>
    <name evidence="2" type="ORF">RM519_10335</name>
</gene>
<dbReference type="RefSeq" id="WP_311593731.1">
    <property type="nucleotide sequence ID" value="NZ_JAVRHV010000005.1"/>
</dbReference>
<name>A0ABU2Y608_9FLAO</name>
<dbReference type="Proteomes" id="UP001252186">
    <property type="component" value="Unassembled WGS sequence"/>
</dbReference>
<evidence type="ECO:0000313" key="3">
    <source>
        <dbReference type="Proteomes" id="UP001252186"/>
    </source>
</evidence>
<keyword evidence="1" id="KW-0472">Membrane</keyword>
<proteinExistence type="predicted"/>
<organism evidence="2 3">
    <name type="scientific">Urechidicola vernalis</name>
    <dbReference type="NCBI Taxonomy" id="3075600"/>
    <lineage>
        <taxon>Bacteria</taxon>
        <taxon>Pseudomonadati</taxon>
        <taxon>Bacteroidota</taxon>
        <taxon>Flavobacteriia</taxon>
        <taxon>Flavobacteriales</taxon>
        <taxon>Flavobacteriaceae</taxon>
        <taxon>Urechidicola</taxon>
    </lineage>
</organism>
<accession>A0ABU2Y608</accession>
<keyword evidence="1" id="KW-1133">Transmembrane helix</keyword>
<feature type="transmembrane region" description="Helical" evidence="1">
    <location>
        <begin position="12"/>
        <end position="34"/>
    </location>
</feature>
<dbReference type="Pfam" id="PF09527">
    <property type="entry name" value="ATPase_gene1"/>
    <property type="match status" value="1"/>
</dbReference>
<dbReference type="EMBL" id="JAVRHV010000005">
    <property type="protein sequence ID" value="MDT0553643.1"/>
    <property type="molecule type" value="Genomic_DNA"/>
</dbReference>
<comment type="caution">
    <text evidence="2">The sequence shown here is derived from an EMBL/GenBank/DDBJ whole genome shotgun (WGS) entry which is preliminary data.</text>
</comment>
<keyword evidence="3" id="KW-1185">Reference proteome</keyword>
<protein>
    <submittedName>
        <fullName evidence="2">AtpZ/AtpI family protein</fullName>
    </submittedName>
</protein>